<dbReference type="EMBL" id="JAOSHN010000001">
    <property type="protein sequence ID" value="MCU7377231.1"/>
    <property type="molecule type" value="Genomic_DNA"/>
</dbReference>
<accession>A0A9J6QS60</accession>
<evidence type="ECO:0000313" key="4">
    <source>
        <dbReference type="Proteomes" id="UP001065549"/>
    </source>
</evidence>
<organism evidence="3 4">
    <name type="scientific">Hominibacterium faecale</name>
    <dbReference type="NCBI Taxonomy" id="2839743"/>
    <lineage>
        <taxon>Bacteria</taxon>
        <taxon>Bacillati</taxon>
        <taxon>Bacillota</taxon>
        <taxon>Clostridia</taxon>
        <taxon>Peptostreptococcales</taxon>
        <taxon>Anaerovoracaceae</taxon>
        <taxon>Hominibacterium</taxon>
    </lineage>
</organism>
<dbReference type="SMART" id="SM00530">
    <property type="entry name" value="HTH_XRE"/>
    <property type="match status" value="1"/>
</dbReference>
<dbReference type="PROSITE" id="PS50943">
    <property type="entry name" value="HTH_CROC1"/>
    <property type="match status" value="1"/>
</dbReference>
<dbReference type="PANTHER" id="PTHR46558:SF11">
    <property type="entry name" value="HTH-TYPE TRANSCRIPTIONAL REGULATOR XRE"/>
    <property type="match status" value="1"/>
</dbReference>
<gene>
    <name evidence="3" type="ORF">OBO34_02560</name>
</gene>
<dbReference type="InterPro" id="IPR001387">
    <property type="entry name" value="Cro/C1-type_HTH"/>
</dbReference>
<dbReference type="Proteomes" id="UP001065549">
    <property type="component" value="Unassembled WGS sequence"/>
</dbReference>
<evidence type="ECO:0000313" key="3">
    <source>
        <dbReference type="EMBL" id="MCU7377231.1"/>
    </source>
</evidence>
<dbReference type="RefSeq" id="WP_148398131.1">
    <property type="nucleotide sequence ID" value="NZ_JAJAGH010000005.1"/>
</dbReference>
<name>A0A9J6QS60_9FIRM</name>
<comment type="caution">
    <text evidence="3">The sequence shown here is derived from an EMBL/GenBank/DDBJ whole genome shotgun (WGS) entry which is preliminary data.</text>
</comment>
<evidence type="ECO:0000259" key="2">
    <source>
        <dbReference type="PROSITE" id="PS50943"/>
    </source>
</evidence>
<dbReference type="Pfam" id="PF01381">
    <property type="entry name" value="HTH_3"/>
    <property type="match status" value="1"/>
</dbReference>
<keyword evidence="4" id="KW-1185">Reference proteome</keyword>
<dbReference type="SUPFAM" id="SSF47413">
    <property type="entry name" value="lambda repressor-like DNA-binding domains"/>
    <property type="match status" value="1"/>
</dbReference>
<feature type="domain" description="HTH cro/C1-type" evidence="2">
    <location>
        <begin position="13"/>
        <end position="67"/>
    </location>
</feature>
<dbReference type="Gene3D" id="1.10.260.40">
    <property type="entry name" value="lambda repressor-like DNA-binding domains"/>
    <property type="match status" value="1"/>
</dbReference>
<evidence type="ECO:0000256" key="1">
    <source>
        <dbReference type="ARBA" id="ARBA00023125"/>
    </source>
</evidence>
<reference evidence="3" key="1">
    <citation type="submission" date="2022-09" db="EMBL/GenBank/DDBJ databases">
        <title>Culturomic study of gut microbiota in children with autism spectrum disorder.</title>
        <authorList>
            <person name="Efimov B.A."/>
            <person name="Chaplin A.V."/>
            <person name="Sokolova S.R."/>
            <person name="Pikina A.P."/>
            <person name="Korzhanova M."/>
            <person name="Belova V."/>
            <person name="Korostin D."/>
        </authorList>
    </citation>
    <scope>NUCLEOTIDE SEQUENCE</scope>
    <source>
        <strain evidence="3">ASD5510</strain>
    </source>
</reference>
<dbReference type="PANTHER" id="PTHR46558">
    <property type="entry name" value="TRACRIPTIONAL REGULATORY PROTEIN-RELATED-RELATED"/>
    <property type="match status" value="1"/>
</dbReference>
<dbReference type="GO" id="GO:0003677">
    <property type="term" value="F:DNA binding"/>
    <property type="evidence" value="ECO:0007669"/>
    <property type="project" value="UniProtKB-KW"/>
</dbReference>
<sequence>MKIDDHLRLSRNLKTLRRTVRLNQAELAAKIGLCRSSYSLLEQGERLPDLNTLYSLSQFYHVEMDALVKCDVQSILSDYFLHQNITKDEHQLLNLYSKLSEVSKGQLLERAEELARLDIRKRQEALQVDY</sequence>
<dbReference type="AlphaFoldDB" id="A0A9J6QS60"/>
<dbReference type="CDD" id="cd00093">
    <property type="entry name" value="HTH_XRE"/>
    <property type="match status" value="1"/>
</dbReference>
<protein>
    <submittedName>
        <fullName evidence="3">Helix-turn-helix transcriptional regulator</fullName>
    </submittedName>
</protein>
<keyword evidence="1" id="KW-0238">DNA-binding</keyword>
<dbReference type="InterPro" id="IPR010982">
    <property type="entry name" value="Lambda_DNA-bd_dom_sf"/>
</dbReference>
<proteinExistence type="predicted"/>